<dbReference type="PANTHER" id="PTHR30055">
    <property type="entry name" value="HTH-TYPE TRANSCRIPTIONAL REGULATOR RUTR"/>
    <property type="match status" value="1"/>
</dbReference>
<evidence type="ECO:0000259" key="5">
    <source>
        <dbReference type="PROSITE" id="PS50977"/>
    </source>
</evidence>
<keyword evidence="2 4" id="KW-0238">DNA-binding</keyword>
<dbReference type="PROSITE" id="PS50977">
    <property type="entry name" value="HTH_TETR_2"/>
    <property type="match status" value="1"/>
</dbReference>
<keyword evidence="1" id="KW-0805">Transcription regulation</keyword>
<reference evidence="6 7" key="1">
    <citation type="submission" date="2019-03" db="EMBL/GenBank/DDBJ databases">
        <title>Draft genome sequences of novel Actinobacteria.</title>
        <authorList>
            <person name="Sahin N."/>
            <person name="Ay H."/>
            <person name="Saygin H."/>
        </authorList>
    </citation>
    <scope>NUCLEOTIDE SEQUENCE [LARGE SCALE GENOMIC DNA]</scope>
    <source>
        <strain evidence="6 7">7K502</strain>
    </source>
</reference>
<evidence type="ECO:0000256" key="4">
    <source>
        <dbReference type="PROSITE-ProRule" id="PRU00335"/>
    </source>
</evidence>
<dbReference type="RefSeq" id="WP_132479761.1">
    <property type="nucleotide sequence ID" value="NZ_SMKW01000002.1"/>
</dbReference>
<dbReference type="InterPro" id="IPR009057">
    <property type="entry name" value="Homeodomain-like_sf"/>
</dbReference>
<dbReference type="AlphaFoldDB" id="A0A4R4ZF30"/>
<evidence type="ECO:0000313" key="6">
    <source>
        <dbReference type="EMBL" id="TDD55959.1"/>
    </source>
</evidence>
<feature type="domain" description="HTH tetR-type" evidence="5">
    <location>
        <begin position="11"/>
        <end position="71"/>
    </location>
</feature>
<dbReference type="OrthoDB" id="3403733at2"/>
<dbReference type="InterPro" id="IPR023772">
    <property type="entry name" value="DNA-bd_HTH_TetR-type_CS"/>
</dbReference>
<dbReference type="PROSITE" id="PS01081">
    <property type="entry name" value="HTH_TETR_1"/>
    <property type="match status" value="1"/>
</dbReference>
<dbReference type="Gene3D" id="1.10.357.10">
    <property type="entry name" value="Tetracycline Repressor, domain 2"/>
    <property type="match status" value="1"/>
</dbReference>
<dbReference type="InterPro" id="IPR001647">
    <property type="entry name" value="HTH_TetR"/>
</dbReference>
<evidence type="ECO:0000256" key="3">
    <source>
        <dbReference type="ARBA" id="ARBA00023163"/>
    </source>
</evidence>
<evidence type="ECO:0000313" key="7">
    <source>
        <dbReference type="Proteomes" id="UP000294947"/>
    </source>
</evidence>
<proteinExistence type="predicted"/>
<organism evidence="6 7">
    <name type="scientific">Saccharopolyspora elongata</name>
    <dbReference type="NCBI Taxonomy" id="2530387"/>
    <lineage>
        <taxon>Bacteria</taxon>
        <taxon>Bacillati</taxon>
        <taxon>Actinomycetota</taxon>
        <taxon>Actinomycetes</taxon>
        <taxon>Pseudonocardiales</taxon>
        <taxon>Pseudonocardiaceae</taxon>
        <taxon>Saccharopolyspora</taxon>
    </lineage>
</organism>
<dbReference type="InterPro" id="IPR050109">
    <property type="entry name" value="HTH-type_TetR-like_transc_reg"/>
</dbReference>
<protein>
    <submittedName>
        <fullName evidence="6">TetR/AcrR family transcriptional regulator</fullName>
    </submittedName>
</protein>
<feature type="DNA-binding region" description="H-T-H motif" evidence="4">
    <location>
        <begin position="34"/>
        <end position="53"/>
    </location>
</feature>
<dbReference type="Proteomes" id="UP000294947">
    <property type="component" value="Unassembled WGS sequence"/>
</dbReference>
<dbReference type="GO" id="GO:0000976">
    <property type="term" value="F:transcription cis-regulatory region binding"/>
    <property type="evidence" value="ECO:0007669"/>
    <property type="project" value="TreeGrafter"/>
</dbReference>
<accession>A0A4R4ZF30</accession>
<name>A0A4R4ZF30_9PSEU</name>
<keyword evidence="7" id="KW-1185">Reference proteome</keyword>
<dbReference type="PRINTS" id="PR00455">
    <property type="entry name" value="HTHTETR"/>
</dbReference>
<evidence type="ECO:0000256" key="1">
    <source>
        <dbReference type="ARBA" id="ARBA00023015"/>
    </source>
</evidence>
<keyword evidence="3" id="KW-0804">Transcription</keyword>
<dbReference type="GO" id="GO:0003700">
    <property type="term" value="F:DNA-binding transcription factor activity"/>
    <property type="evidence" value="ECO:0007669"/>
    <property type="project" value="TreeGrafter"/>
</dbReference>
<dbReference type="EMBL" id="SMKW01000002">
    <property type="protein sequence ID" value="TDD55959.1"/>
    <property type="molecule type" value="Genomic_DNA"/>
</dbReference>
<sequence length="220" mass="23396">MSLPGLDPEDLTARARIRDAALRHFGEHGFDRATIRGIAETAGVSSGLVRHHFGSKEALRDACDAYLAKVLNGINDDVRADSAPGGVNYVGVAGAAFGPYQRYVARALVEGRAAPLFDKLAELGAQWLAEADRKRSDPPEVSPEQRATVSAAMALSISVMHEHVSRGLGVDVFTPQGEDVLARVLLDLYSHPLLSPEEAAAIRSRLPAGGNPVPEEGLDD</sequence>
<dbReference type="SUPFAM" id="SSF46689">
    <property type="entry name" value="Homeodomain-like"/>
    <property type="match status" value="1"/>
</dbReference>
<comment type="caution">
    <text evidence="6">The sequence shown here is derived from an EMBL/GenBank/DDBJ whole genome shotgun (WGS) entry which is preliminary data.</text>
</comment>
<evidence type="ECO:0000256" key="2">
    <source>
        <dbReference type="ARBA" id="ARBA00023125"/>
    </source>
</evidence>
<gene>
    <name evidence="6" type="ORF">E1288_01990</name>
</gene>
<dbReference type="Pfam" id="PF00440">
    <property type="entry name" value="TetR_N"/>
    <property type="match status" value="1"/>
</dbReference>
<dbReference type="PANTHER" id="PTHR30055:SF234">
    <property type="entry name" value="HTH-TYPE TRANSCRIPTIONAL REGULATOR BETI"/>
    <property type="match status" value="1"/>
</dbReference>